<gene>
    <name evidence="1" type="ORF">C802_00366</name>
</gene>
<protein>
    <submittedName>
        <fullName evidence="1">Uncharacterized protein</fullName>
    </submittedName>
</protein>
<sequence length="115" mass="13733">MNTHTQTTMKQASVGSNHICSHCKRELPVSDFYFNSKKQCYDNYCKECRKLSSRKQRENKLCLPIVNYTCHYPVITRTDDGQLRMLLILQALQKVRESMARKLKKQHEREFKEFE</sequence>
<dbReference type="GeneID" id="82151858"/>
<dbReference type="HOGENOM" id="CLU_162482_0_0_10"/>
<evidence type="ECO:0000313" key="2">
    <source>
        <dbReference type="Proteomes" id="UP000014200"/>
    </source>
</evidence>
<reference evidence="1 2" key="1">
    <citation type="submission" date="2013-04" db="EMBL/GenBank/DDBJ databases">
        <title>The Genome Sequence of Bacteroides massiliensis dnLKV3.</title>
        <authorList>
            <consortium name="The Broad Institute Genomics Platform"/>
            <consortium name="The Broad Institute Genome Sequencing Center for Infectious Disease"/>
            <person name="Earl A."/>
            <person name="Xavier R."/>
            <person name="Kuhn K."/>
            <person name="Stappenbeck T."/>
            <person name="Walker B."/>
            <person name="Young S."/>
            <person name="Zeng Q."/>
            <person name="Gargeya S."/>
            <person name="Fitzgerald M."/>
            <person name="Haas B."/>
            <person name="Abouelleil A."/>
            <person name="Allen A.W."/>
            <person name="Alvarado L."/>
            <person name="Arachchi H.M."/>
            <person name="Berlin A.M."/>
            <person name="Chapman S.B."/>
            <person name="Gainer-Dewar J."/>
            <person name="Goldberg J."/>
            <person name="Griggs A."/>
            <person name="Gujja S."/>
            <person name="Hansen M."/>
            <person name="Howarth C."/>
            <person name="Imamovic A."/>
            <person name="Ireland A."/>
            <person name="Larimer J."/>
            <person name="McCowan C."/>
            <person name="Murphy C."/>
            <person name="Pearson M."/>
            <person name="Poon T.W."/>
            <person name="Priest M."/>
            <person name="Roberts A."/>
            <person name="Saif S."/>
            <person name="Shea T."/>
            <person name="Sisk P."/>
            <person name="Sykes S."/>
            <person name="Wortman J."/>
            <person name="Nusbaum C."/>
            <person name="Birren B."/>
        </authorList>
    </citation>
    <scope>NUCLEOTIDE SEQUENCE [LARGE SCALE GENOMIC DNA]</scope>
    <source>
        <strain evidence="2">dnLKV3</strain>
    </source>
</reference>
<evidence type="ECO:0000313" key="1">
    <source>
        <dbReference type="EMBL" id="EOS16152.1"/>
    </source>
</evidence>
<dbReference type="STRING" id="1235788.C802_00366"/>
<dbReference type="AlphaFoldDB" id="R9ICQ9"/>
<comment type="caution">
    <text evidence="1">The sequence shown here is derived from an EMBL/GenBank/DDBJ whole genome shotgun (WGS) entry which is preliminary data.</text>
</comment>
<organism evidence="1 2">
    <name type="scientific">Phocaeicola sartorii</name>
    <dbReference type="NCBI Taxonomy" id="671267"/>
    <lineage>
        <taxon>Bacteria</taxon>
        <taxon>Pseudomonadati</taxon>
        <taxon>Bacteroidota</taxon>
        <taxon>Bacteroidia</taxon>
        <taxon>Bacteroidales</taxon>
        <taxon>Bacteroidaceae</taxon>
        <taxon>Phocaeicola</taxon>
    </lineage>
</organism>
<dbReference type="Proteomes" id="UP000014200">
    <property type="component" value="Unassembled WGS sequence"/>
</dbReference>
<accession>R9ICQ9</accession>
<dbReference type="EMBL" id="ASSP01000004">
    <property type="protein sequence ID" value="EOS16152.1"/>
    <property type="molecule type" value="Genomic_DNA"/>
</dbReference>
<keyword evidence="2" id="KW-1185">Reference proteome</keyword>
<dbReference type="RefSeq" id="WP_016274851.1">
    <property type="nucleotide sequence ID" value="NZ_CAOOJZ010000067.1"/>
</dbReference>
<proteinExistence type="predicted"/>
<name>R9ICQ9_9BACT</name>
<dbReference type="PATRIC" id="fig|1235788.3.peg.363"/>